<feature type="domain" description="PAC" evidence="13">
    <location>
        <begin position="507"/>
        <end position="559"/>
    </location>
</feature>
<dbReference type="SMART" id="SM00387">
    <property type="entry name" value="HATPase_c"/>
    <property type="match status" value="1"/>
</dbReference>
<dbReference type="SMART" id="SM00091">
    <property type="entry name" value="PAS"/>
    <property type="match status" value="4"/>
</dbReference>
<dbReference type="InterPro" id="IPR035965">
    <property type="entry name" value="PAS-like_dom_sf"/>
</dbReference>
<dbReference type="RefSeq" id="WP_015203045.1">
    <property type="nucleotide sequence ID" value="NC_019753.1"/>
</dbReference>
<evidence type="ECO:0000259" key="13">
    <source>
        <dbReference type="PROSITE" id="PS50113"/>
    </source>
</evidence>
<dbReference type="SMART" id="SM00448">
    <property type="entry name" value="REC"/>
    <property type="match status" value="1"/>
</dbReference>
<name>K9VZF7_9CYAN</name>
<dbReference type="FunFam" id="3.30.565.10:FF:000010">
    <property type="entry name" value="Sensor histidine kinase RcsC"/>
    <property type="match status" value="1"/>
</dbReference>
<dbReference type="InterPro" id="IPR001789">
    <property type="entry name" value="Sig_transdc_resp-reg_receiver"/>
</dbReference>
<proteinExistence type="inferred from homology"/>
<evidence type="ECO:0000256" key="1">
    <source>
        <dbReference type="ARBA" id="ARBA00000085"/>
    </source>
</evidence>
<evidence type="ECO:0000259" key="12">
    <source>
        <dbReference type="PROSITE" id="PS50112"/>
    </source>
</evidence>
<dbReference type="eggNOG" id="COG3829">
    <property type="taxonomic scope" value="Bacteria"/>
</dbReference>
<dbReference type="PROSITE" id="PS50110">
    <property type="entry name" value="RESPONSE_REGULATORY"/>
    <property type="match status" value="1"/>
</dbReference>
<dbReference type="CDD" id="cd00082">
    <property type="entry name" value="HisKA"/>
    <property type="match status" value="1"/>
</dbReference>
<evidence type="ECO:0000256" key="8">
    <source>
        <dbReference type="PROSITE-ProRule" id="PRU00169"/>
    </source>
</evidence>
<dbReference type="Pfam" id="PF08448">
    <property type="entry name" value="PAS_4"/>
    <property type="match status" value="3"/>
</dbReference>
<dbReference type="Pfam" id="PF02518">
    <property type="entry name" value="HATPase_c"/>
    <property type="match status" value="1"/>
</dbReference>
<dbReference type="Gene3D" id="3.30.565.10">
    <property type="entry name" value="Histidine kinase-like ATPase, C-terminal domain"/>
    <property type="match status" value="1"/>
</dbReference>
<dbReference type="PROSITE" id="PS50112">
    <property type="entry name" value="PAS"/>
    <property type="match status" value="3"/>
</dbReference>
<dbReference type="Pfam" id="PF00072">
    <property type="entry name" value="Response_reg"/>
    <property type="match status" value="1"/>
</dbReference>
<feature type="coiled-coil region" evidence="9">
    <location>
        <begin position="170"/>
        <end position="207"/>
    </location>
</feature>
<dbReference type="OrthoDB" id="5555607at2"/>
<keyword evidence="5 14" id="KW-0418">Kinase</keyword>
<comment type="catalytic activity">
    <reaction evidence="1">
        <text>ATP + protein L-histidine = ADP + protein N-phospho-L-histidine.</text>
        <dbReference type="EC" id="2.7.13.3"/>
    </reaction>
</comment>
<dbReference type="CDD" id="cd00130">
    <property type="entry name" value="PAS"/>
    <property type="match status" value="3"/>
</dbReference>
<evidence type="ECO:0000256" key="7">
    <source>
        <dbReference type="ARBA" id="ARBA00074306"/>
    </source>
</evidence>
<protein>
    <recommendedName>
        <fullName evidence="7">Circadian input-output histidine kinase CikA</fullName>
        <ecNumber evidence="3">2.7.13.3</ecNumber>
    </recommendedName>
</protein>
<keyword evidence="15" id="KW-1185">Reference proteome</keyword>
<dbReference type="SUPFAM" id="SSF52172">
    <property type="entry name" value="CheY-like"/>
    <property type="match status" value="1"/>
</dbReference>
<dbReference type="HOGENOM" id="CLU_000445_114_15_3"/>
<dbReference type="PANTHER" id="PTHR43547:SF2">
    <property type="entry name" value="HYBRID SIGNAL TRANSDUCTION HISTIDINE KINASE C"/>
    <property type="match status" value="1"/>
</dbReference>
<dbReference type="AlphaFoldDB" id="K9VZF7"/>
<dbReference type="STRING" id="1173022.Cri9333_2051"/>
<dbReference type="Proteomes" id="UP000010472">
    <property type="component" value="Chromosome"/>
</dbReference>
<accession>K9VZF7</accession>
<feature type="coiled-coil region" evidence="9">
    <location>
        <begin position="550"/>
        <end position="577"/>
    </location>
</feature>
<keyword evidence="6" id="KW-0902">Two-component regulatory system</keyword>
<dbReference type="Gene3D" id="3.30.450.20">
    <property type="entry name" value="PAS domain"/>
    <property type="match status" value="4"/>
</dbReference>
<feature type="domain" description="Histidine kinase" evidence="10">
    <location>
        <begin position="584"/>
        <end position="802"/>
    </location>
</feature>
<dbReference type="PATRIC" id="fig|1173022.3.peg.2216"/>
<feature type="modified residue" description="4-aspartylphosphate" evidence="8">
    <location>
        <position position="873"/>
    </location>
</feature>
<feature type="domain" description="PAS" evidence="12">
    <location>
        <begin position="197"/>
        <end position="268"/>
    </location>
</feature>
<dbReference type="PROSITE" id="PS50113">
    <property type="entry name" value="PAC"/>
    <property type="match status" value="1"/>
</dbReference>
<dbReference type="InterPro" id="IPR004358">
    <property type="entry name" value="Sig_transdc_His_kin-like_C"/>
</dbReference>
<dbReference type="CDD" id="cd17580">
    <property type="entry name" value="REC_2_DhkD-like"/>
    <property type="match status" value="1"/>
</dbReference>
<evidence type="ECO:0000256" key="9">
    <source>
        <dbReference type="SAM" id="Coils"/>
    </source>
</evidence>
<dbReference type="InterPro" id="IPR000014">
    <property type="entry name" value="PAS"/>
</dbReference>
<dbReference type="PANTHER" id="PTHR43547">
    <property type="entry name" value="TWO-COMPONENT HISTIDINE KINASE"/>
    <property type="match status" value="1"/>
</dbReference>
<evidence type="ECO:0000256" key="6">
    <source>
        <dbReference type="ARBA" id="ARBA00023012"/>
    </source>
</evidence>
<dbReference type="Gene3D" id="1.10.287.130">
    <property type="match status" value="1"/>
</dbReference>
<evidence type="ECO:0000313" key="14">
    <source>
        <dbReference type="EMBL" id="AFZ12929.1"/>
    </source>
</evidence>
<dbReference type="InterPro" id="IPR005467">
    <property type="entry name" value="His_kinase_dom"/>
</dbReference>
<dbReference type="eggNOG" id="COG2205">
    <property type="taxonomic scope" value="Bacteria"/>
</dbReference>
<evidence type="ECO:0000256" key="3">
    <source>
        <dbReference type="ARBA" id="ARBA00012438"/>
    </source>
</evidence>
<dbReference type="InterPro" id="IPR036890">
    <property type="entry name" value="HATPase_C_sf"/>
</dbReference>
<gene>
    <name evidence="14" type="ORF">Cri9333_2051</name>
</gene>
<dbReference type="CDD" id="cd16922">
    <property type="entry name" value="HATPase_EvgS-ArcB-TorS-like"/>
    <property type="match status" value="1"/>
</dbReference>
<dbReference type="SUPFAM" id="SSF55874">
    <property type="entry name" value="ATPase domain of HSP90 chaperone/DNA topoisomerase II/histidine kinase"/>
    <property type="match status" value="1"/>
</dbReference>
<keyword evidence="4 8" id="KW-0597">Phosphoprotein</keyword>
<dbReference type="GO" id="GO:0000155">
    <property type="term" value="F:phosphorelay sensor kinase activity"/>
    <property type="evidence" value="ECO:0007669"/>
    <property type="project" value="InterPro"/>
</dbReference>
<dbReference type="SUPFAM" id="SSF47384">
    <property type="entry name" value="Homodimeric domain of signal transducing histidine kinase"/>
    <property type="match status" value="1"/>
</dbReference>
<dbReference type="SMART" id="SM00388">
    <property type="entry name" value="HisKA"/>
    <property type="match status" value="1"/>
</dbReference>
<keyword evidence="5 14" id="KW-0808">Transferase</keyword>
<dbReference type="KEGG" id="cep:Cri9333_2051"/>
<sequence>MTYSQNPQPDFQVLFESAPGLYLVLTPDFTIVAVSDAYLQATMTKREEILGRGVFDVFPSNPDDPTANGTVNLPTSLLSVLQNKAKHRIAVQKYDIRSPELEGGGFEQRYWSVVNSPVLGTDGKVSYIIHHVEDVTEFIRLKQQEAKEHELAVSLQERTQQMEAEIYLRSQKLQEVNRQLQAANVELTNARDEADKAQQRITDILESITDGFVAVDRDWRFNYVSQATTRVLQKSLPELLGKQVWQEVFPEAVGSVLESELHRAMESQVTVEIEQFYPPLNKWFEIHAYPCEIGLSIHFRDITKRKQAQSDRQQANQQIVNILESIGDAFIAMDREWRITYVNQETARLNGKQPEEFIGKTHWEVWPWSVNTVVEQNYRRAFAEQVAVHFEVLYEPLDIWLDVHAYPSPNSLSVFFRDISERKRVEEVIRTSEERFQLLLENVKDYAIFFLDTENRYTRWSLGAERILGYQEAEILGQYGSIIFTPEDLQRQDHLKELEKAAKEGRAENERWHVRKDGSLFWGSGIVTPLRDHRGNLKGFAKIMRDFTDRKLAEDERKQLLEREQQARAQAETANRIKDEFLAVLSHELRSPLNPILGWTKLLRSRKFDQKTAERALEIIDRNANLQAQLIEDLLDVSRILRGKLTLKASPVNLAATIEAAIETVRLAAEAKSIHIQTIFPPSVVLVAGDSNRLQQVVWNLLTNAVKFTPEGGRVEIKLECVESQAQIQVTDTGKGISRDFLPHVFDYFRQENSSTTRTFGGLGLGLAIVHHLVELHGGSVGVESLGEGQGATFTVRLPLIKSNPQTNEPYQQPNRALDLSGIKILVVDDETDSREFISFVLEQAGAVVTAVGSAREALEAIVQIKPNLLLSDIGMPDVDGFMLIREIRAMSPQRGIPAIALTAYASEIDAEKALSAGFQRHISKPVDPDELAAAVISLVKGSE</sequence>
<evidence type="ECO:0000256" key="4">
    <source>
        <dbReference type="ARBA" id="ARBA00022553"/>
    </source>
</evidence>
<evidence type="ECO:0000256" key="2">
    <source>
        <dbReference type="ARBA" id="ARBA00006402"/>
    </source>
</evidence>
<dbReference type="EC" id="2.7.13.3" evidence="3"/>
<dbReference type="NCBIfam" id="TIGR00229">
    <property type="entry name" value="sensory_box"/>
    <property type="match status" value="3"/>
</dbReference>
<dbReference type="eggNOG" id="COG0745">
    <property type="taxonomic scope" value="Bacteria"/>
</dbReference>
<dbReference type="InterPro" id="IPR011006">
    <property type="entry name" value="CheY-like_superfamily"/>
</dbReference>
<dbReference type="EMBL" id="CP003620">
    <property type="protein sequence ID" value="AFZ12929.1"/>
    <property type="molecule type" value="Genomic_DNA"/>
</dbReference>
<dbReference type="InterPro" id="IPR013656">
    <property type="entry name" value="PAS_4"/>
</dbReference>
<dbReference type="PROSITE" id="PS50109">
    <property type="entry name" value="HIS_KIN"/>
    <property type="match status" value="1"/>
</dbReference>
<dbReference type="FunFam" id="3.30.450.20:FF:000156">
    <property type="entry name" value="Two-component sensor histidine kinase"/>
    <property type="match status" value="1"/>
</dbReference>
<dbReference type="InterPro" id="IPR003661">
    <property type="entry name" value="HisK_dim/P_dom"/>
</dbReference>
<feature type="domain" description="PAS" evidence="12">
    <location>
        <begin position="432"/>
        <end position="505"/>
    </location>
</feature>
<dbReference type="Gene3D" id="3.40.50.2300">
    <property type="match status" value="1"/>
</dbReference>
<feature type="domain" description="Response regulatory" evidence="11">
    <location>
        <begin position="824"/>
        <end position="940"/>
    </location>
</feature>
<dbReference type="InterPro" id="IPR000700">
    <property type="entry name" value="PAS-assoc_C"/>
</dbReference>
<feature type="domain" description="PAS" evidence="12">
    <location>
        <begin position="315"/>
        <end position="361"/>
    </location>
</feature>
<dbReference type="PRINTS" id="PR00344">
    <property type="entry name" value="BCTRLSENSOR"/>
</dbReference>
<dbReference type="SUPFAM" id="SSF55785">
    <property type="entry name" value="PYP-like sensor domain (PAS domain)"/>
    <property type="match status" value="4"/>
</dbReference>
<evidence type="ECO:0000313" key="15">
    <source>
        <dbReference type="Proteomes" id="UP000010472"/>
    </source>
</evidence>
<dbReference type="InterPro" id="IPR003594">
    <property type="entry name" value="HATPase_dom"/>
</dbReference>
<comment type="similarity">
    <text evidence="2">In the N-terminal section; belongs to the phytochrome family.</text>
</comment>
<dbReference type="Pfam" id="PF00512">
    <property type="entry name" value="HisKA"/>
    <property type="match status" value="1"/>
</dbReference>
<evidence type="ECO:0000259" key="10">
    <source>
        <dbReference type="PROSITE" id="PS50109"/>
    </source>
</evidence>
<reference evidence="14 15" key="1">
    <citation type="submission" date="2012-06" db="EMBL/GenBank/DDBJ databases">
        <title>Finished chromosome of genome of Crinalium epipsammum PCC 9333.</title>
        <authorList>
            <consortium name="US DOE Joint Genome Institute"/>
            <person name="Gugger M."/>
            <person name="Coursin T."/>
            <person name="Rippka R."/>
            <person name="Tandeau De Marsac N."/>
            <person name="Huntemann M."/>
            <person name="Wei C.-L."/>
            <person name="Han J."/>
            <person name="Detter J.C."/>
            <person name="Han C."/>
            <person name="Tapia R."/>
            <person name="Davenport K."/>
            <person name="Daligault H."/>
            <person name="Erkkila T."/>
            <person name="Gu W."/>
            <person name="Munk A.C.C."/>
            <person name="Teshima H."/>
            <person name="Xu Y."/>
            <person name="Chain P."/>
            <person name="Chen A."/>
            <person name="Krypides N."/>
            <person name="Mavromatis K."/>
            <person name="Markowitz V."/>
            <person name="Szeto E."/>
            <person name="Ivanova N."/>
            <person name="Mikhailova N."/>
            <person name="Ovchinnikova G."/>
            <person name="Pagani I."/>
            <person name="Pati A."/>
            <person name="Goodwin L."/>
            <person name="Peters L."/>
            <person name="Pitluck S."/>
            <person name="Woyke T."/>
            <person name="Kerfeld C."/>
        </authorList>
    </citation>
    <scope>NUCLEOTIDE SEQUENCE [LARGE SCALE GENOMIC DNA]</scope>
    <source>
        <strain evidence="14 15">PCC 9333</strain>
    </source>
</reference>
<keyword evidence="9" id="KW-0175">Coiled coil</keyword>
<dbReference type="Pfam" id="PF13426">
    <property type="entry name" value="PAS_9"/>
    <property type="match status" value="1"/>
</dbReference>
<organism evidence="14 15">
    <name type="scientific">Crinalium epipsammum PCC 9333</name>
    <dbReference type="NCBI Taxonomy" id="1173022"/>
    <lineage>
        <taxon>Bacteria</taxon>
        <taxon>Bacillati</taxon>
        <taxon>Cyanobacteriota</taxon>
        <taxon>Cyanophyceae</taxon>
        <taxon>Gomontiellales</taxon>
        <taxon>Gomontiellaceae</taxon>
        <taxon>Crinalium</taxon>
    </lineage>
</organism>
<evidence type="ECO:0000256" key="5">
    <source>
        <dbReference type="ARBA" id="ARBA00022777"/>
    </source>
</evidence>
<evidence type="ECO:0000259" key="11">
    <source>
        <dbReference type="PROSITE" id="PS50110"/>
    </source>
</evidence>
<dbReference type="InterPro" id="IPR036097">
    <property type="entry name" value="HisK_dim/P_sf"/>
</dbReference>